<evidence type="ECO:0000256" key="1">
    <source>
        <dbReference type="ARBA" id="ARBA00022612"/>
    </source>
</evidence>
<keyword evidence="1" id="KW-1188">Viral release from host cell</keyword>
<feature type="domain" description="Phage tail tape measure protein" evidence="2">
    <location>
        <begin position="162"/>
        <end position="334"/>
    </location>
</feature>
<dbReference type="Proteomes" id="UP000027931">
    <property type="component" value="Unassembled WGS sequence"/>
</dbReference>
<keyword evidence="4" id="KW-1185">Reference proteome</keyword>
<accession>A0A074LW09</accession>
<dbReference type="Pfam" id="PF10145">
    <property type="entry name" value="PhageMin_Tail"/>
    <property type="match status" value="1"/>
</dbReference>
<dbReference type="eggNOG" id="COG5412">
    <property type="taxonomic scope" value="Bacteria"/>
</dbReference>
<reference evidence="3 4" key="1">
    <citation type="journal article" date="2013" name="Int. J. Syst. Evol. Microbiol.">
        <title>Tumebacillus flagellatus sp. nov., an alpha-amylase/pullulanase-producing bacterium isolated from cassava wastewater.</title>
        <authorList>
            <person name="Wang Q."/>
            <person name="Xie N."/>
            <person name="Qin Y."/>
            <person name="Shen N."/>
            <person name="Zhu J."/>
            <person name="Mi H."/>
            <person name="Huang R."/>
        </authorList>
    </citation>
    <scope>NUCLEOTIDE SEQUENCE [LARGE SCALE GENOMIC DNA]</scope>
    <source>
        <strain evidence="3 4">GST4</strain>
    </source>
</reference>
<dbReference type="EMBL" id="JMIR01000002">
    <property type="protein sequence ID" value="KEO84755.1"/>
    <property type="molecule type" value="Genomic_DNA"/>
</dbReference>
<evidence type="ECO:0000259" key="2">
    <source>
        <dbReference type="Pfam" id="PF10145"/>
    </source>
</evidence>
<name>A0A074LW09_9BACL</name>
<dbReference type="PANTHER" id="PTHR37813:SF1">
    <property type="entry name" value="FELS-2 PROPHAGE PROTEIN"/>
    <property type="match status" value="1"/>
</dbReference>
<comment type="caution">
    <text evidence="3">The sequence shown here is derived from an EMBL/GenBank/DDBJ whole genome shotgun (WGS) entry which is preliminary data.</text>
</comment>
<evidence type="ECO:0000313" key="3">
    <source>
        <dbReference type="EMBL" id="KEO84755.1"/>
    </source>
</evidence>
<protein>
    <recommendedName>
        <fullName evidence="2">Phage tail tape measure protein domain-containing protein</fullName>
    </recommendedName>
</protein>
<dbReference type="AlphaFoldDB" id="A0A074LW09"/>
<dbReference type="OrthoDB" id="90760at2"/>
<evidence type="ECO:0000313" key="4">
    <source>
        <dbReference type="Proteomes" id="UP000027931"/>
    </source>
</evidence>
<gene>
    <name evidence="3" type="ORF">EL26_01730</name>
</gene>
<dbReference type="STRING" id="1157490.EL26_01730"/>
<organism evidence="3 4">
    <name type="scientific">Tumebacillus flagellatus</name>
    <dbReference type="NCBI Taxonomy" id="1157490"/>
    <lineage>
        <taxon>Bacteria</taxon>
        <taxon>Bacillati</taxon>
        <taxon>Bacillota</taxon>
        <taxon>Bacilli</taxon>
        <taxon>Bacillales</taxon>
        <taxon>Alicyclobacillaceae</taxon>
        <taxon>Tumebacillus</taxon>
    </lineage>
</organism>
<dbReference type="eggNOG" id="COG5280">
    <property type="taxonomic scope" value="Bacteria"/>
</dbReference>
<dbReference type="PANTHER" id="PTHR37813">
    <property type="entry name" value="FELS-2 PROPHAGE PROTEIN"/>
    <property type="match status" value="1"/>
</dbReference>
<proteinExistence type="predicted"/>
<sequence length="777" mass="82631">MAKVYEIAFKLGAQLESTFSSSLTQAMGSFQQIQQQLKHLQNTKGNPNSLKPLRDQLKDLLSQLGSASNMTKTLGGALKELGPVLAGAGAVIGITVGLHEAVGAANDFQKTLNHIVAATGASSEEMKSLQEITTDLYNTNVGDSWETLSDALIKTRNITKLTGSDLENATNNALALKDVFEFDVTESVKTTDTMMKNFGMTSEEAFNLVAQGAQNGLDKSGELLDSANEYSPYFKALGFTANEMFDTFSAGLEAGAFNLDKVGDAVKEFNIRAKDGSTGTAQAFQALGMDVNEMSHTLAQGGPTAKAAFNQVVQAISSIEDPVQRNQIGVQLMGTQFEDLEATVVSAMGEARSQFDMTKDTMGSIREVRFGTIGDAFTGIGRQIETGVIIPIVQKLLPSFDWISEKLGAAIPYIQQFGSGFLDALEPVIGMFQTVGHWIGDIFQSDIVQSYFAFLGQNFQSLGDFAGIVFGGLMAGFENLKPAIEGVGSFLSAYILPVLGSIVSFVRDELSPHVQAAFNAIAPVVASVFGKIGEAMAAIWPIIQPILAALMTAFQTIFPVIKEIVVTAFDAIGGVIKGVLEIFGGVIDFITGIFTGDWEKAWTGVKEIFGGVFDTLGSVLSFPINLGIDLINLAIRGLNKIQIDVPDWVPVVGGKHFGFSIPEIPKIGGYAEGGVVTSPEIAWVGEGGDTEVIVPINNSQRSRDLWQTAGNMLGMDTSSGQGGGFGGITVQSSPTIVVQGGGPDTQAQVQRALSNNNDDLISKLKQIRLQEARLSFG</sequence>
<dbReference type="InterPro" id="IPR010090">
    <property type="entry name" value="Phage_tape_meas"/>
</dbReference>